<organism evidence="1 2">
    <name type="scientific">Cichorium intybus</name>
    <name type="common">Chicory</name>
    <dbReference type="NCBI Taxonomy" id="13427"/>
    <lineage>
        <taxon>Eukaryota</taxon>
        <taxon>Viridiplantae</taxon>
        <taxon>Streptophyta</taxon>
        <taxon>Embryophyta</taxon>
        <taxon>Tracheophyta</taxon>
        <taxon>Spermatophyta</taxon>
        <taxon>Magnoliopsida</taxon>
        <taxon>eudicotyledons</taxon>
        <taxon>Gunneridae</taxon>
        <taxon>Pentapetalae</taxon>
        <taxon>asterids</taxon>
        <taxon>campanulids</taxon>
        <taxon>Asterales</taxon>
        <taxon>Asteraceae</taxon>
        <taxon>Cichorioideae</taxon>
        <taxon>Cichorieae</taxon>
        <taxon>Cichoriinae</taxon>
        <taxon>Cichorium</taxon>
    </lineage>
</organism>
<dbReference type="Proteomes" id="UP001055811">
    <property type="component" value="Linkage Group LG09"/>
</dbReference>
<reference evidence="2" key="1">
    <citation type="journal article" date="2022" name="Mol. Ecol. Resour.">
        <title>The genomes of chicory, endive, great burdock and yacon provide insights into Asteraceae palaeo-polyploidization history and plant inulin production.</title>
        <authorList>
            <person name="Fan W."/>
            <person name="Wang S."/>
            <person name="Wang H."/>
            <person name="Wang A."/>
            <person name="Jiang F."/>
            <person name="Liu H."/>
            <person name="Zhao H."/>
            <person name="Xu D."/>
            <person name="Zhang Y."/>
        </authorList>
    </citation>
    <scope>NUCLEOTIDE SEQUENCE [LARGE SCALE GENOMIC DNA]</scope>
    <source>
        <strain evidence="2">cv. Punajuju</strain>
    </source>
</reference>
<evidence type="ECO:0000313" key="1">
    <source>
        <dbReference type="EMBL" id="KAI3689596.1"/>
    </source>
</evidence>
<accession>A0ACB8YWJ4</accession>
<sequence>MESKTITVCVIVGILGLAAAIAGFAAEATKVKKSQGRVVDDGYERYCEYPSSPAMGFAIGATVALVLARSIITSASGGCCSCCQTIPNLPAFARVCVVISWITTSVAVILFIAGAKLSTQKSLEMEVNGVYYCYTIRPGVFVGAGVMGLVGVLLAIAYYLFYVSAKNGTAKASGVERELEAPPVTDVKKPPVASRKH</sequence>
<proteinExistence type="predicted"/>
<keyword evidence="2" id="KW-1185">Reference proteome</keyword>
<gene>
    <name evidence="1" type="ORF">L2E82_47558</name>
</gene>
<protein>
    <submittedName>
        <fullName evidence="1">Uncharacterized protein</fullName>
    </submittedName>
</protein>
<comment type="caution">
    <text evidence="1">The sequence shown here is derived from an EMBL/GenBank/DDBJ whole genome shotgun (WGS) entry which is preliminary data.</text>
</comment>
<reference evidence="1 2" key="2">
    <citation type="journal article" date="2022" name="Mol. Ecol. Resour.">
        <title>The genomes of chicory, endive, great burdock and yacon provide insights into Asteraceae paleo-polyploidization history and plant inulin production.</title>
        <authorList>
            <person name="Fan W."/>
            <person name="Wang S."/>
            <person name="Wang H."/>
            <person name="Wang A."/>
            <person name="Jiang F."/>
            <person name="Liu H."/>
            <person name="Zhao H."/>
            <person name="Xu D."/>
            <person name="Zhang Y."/>
        </authorList>
    </citation>
    <scope>NUCLEOTIDE SEQUENCE [LARGE SCALE GENOMIC DNA]</scope>
    <source>
        <strain evidence="2">cv. Punajuju</strain>
        <tissue evidence="1">Leaves</tissue>
    </source>
</reference>
<dbReference type="EMBL" id="CM042017">
    <property type="protein sequence ID" value="KAI3689596.1"/>
    <property type="molecule type" value="Genomic_DNA"/>
</dbReference>
<evidence type="ECO:0000313" key="2">
    <source>
        <dbReference type="Proteomes" id="UP001055811"/>
    </source>
</evidence>
<name>A0ACB8YWJ4_CICIN</name>